<organism evidence="2 3">
    <name type="scientific">Ustilaginoidea virens</name>
    <name type="common">Rice false smut fungus</name>
    <name type="synonym">Villosiclava virens</name>
    <dbReference type="NCBI Taxonomy" id="1159556"/>
    <lineage>
        <taxon>Eukaryota</taxon>
        <taxon>Fungi</taxon>
        <taxon>Dikarya</taxon>
        <taxon>Ascomycota</taxon>
        <taxon>Pezizomycotina</taxon>
        <taxon>Sordariomycetes</taxon>
        <taxon>Hypocreomycetidae</taxon>
        <taxon>Hypocreales</taxon>
        <taxon>Clavicipitaceae</taxon>
        <taxon>Ustilaginoidea</taxon>
    </lineage>
</organism>
<protein>
    <submittedName>
        <fullName evidence="2">Uncharacterized protein</fullName>
    </submittedName>
</protein>
<feature type="chain" id="PRO_5008577665" evidence="1">
    <location>
        <begin position="19"/>
        <end position="261"/>
    </location>
</feature>
<accession>A0A1B5L2K1</accession>
<gene>
    <name evidence="2" type="ORF">UVI_02058400</name>
</gene>
<name>A0A1B5L2K1_USTVR</name>
<dbReference type="Proteomes" id="UP000054053">
    <property type="component" value="Unassembled WGS sequence"/>
</dbReference>
<feature type="signal peptide" evidence="1">
    <location>
        <begin position="1"/>
        <end position="18"/>
    </location>
</feature>
<keyword evidence="1" id="KW-0732">Signal</keyword>
<evidence type="ECO:0000313" key="3">
    <source>
        <dbReference type="Proteomes" id="UP000054053"/>
    </source>
</evidence>
<reference evidence="3" key="1">
    <citation type="journal article" date="2016" name="Genome Announc.">
        <title>Genome sequence of Ustilaginoidea virens IPU010, a rice pathogenic fungus causing false smut.</title>
        <authorList>
            <person name="Kumagai T."/>
            <person name="Ishii T."/>
            <person name="Terai G."/>
            <person name="Umemura M."/>
            <person name="Machida M."/>
            <person name="Asai K."/>
        </authorList>
    </citation>
    <scope>NUCLEOTIDE SEQUENCE [LARGE SCALE GENOMIC DNA]</scope>
    <source>
        <strain evidence="3">IPU010</strain>
    </source>
</reference>
<comment type="caution">
    <text evidence="2">The sequence shown here is derived from an EMBL/GenBank/DDBJ whole genome shotgun (WGS) entry which is preliminary data.</text>
</comment>
<evidence type="ECO:0000313" key="2">
    <source>
        <dbReference type="EMBL" id="GAO17687.1"/>
    </source>
</evidence>
<dbReference type="AlphaFoldDB" id="A0A1B5L2K1"/>
<proteinExistence type="predicted"/>
<sequence>MFLPLSLLSLAACIQGSAMRASPRAAGQNVPSGQDVTAFIAQLRQSISLDAQNPPWTEYQATSNDFTFCSEWRCDEFHQWNRTALNSINSVDIHYMSHYNNEILNQHASERIVETYSSTSVSVSPNPGWLIKATFDSGTKKAQVAYSPYTVPGKVVSSSSPDAPDTMVCPAGYGCYIKTLTFYFIVQGVCRIEPHLKCLGTYKVCDWSFQPCQFFQFFYNDYCTRAPDTVPCTIQVPLNDPQGRPVTMKLGAMNKLSDGYE</sequence>
<evidence type="ECO:0000256" key="1">
    <source>
        <dbReference type="SAM" id="SignalP"/>
    </source>
</evidence>
<dbReference type="EMBL" id="BBTG02000054">
    <property type="protein sequence ID" value="GAO17687.1"/>
    <property type="molecule type" value="Genomic_DNA"/>
</dbReference>